<dbReference type="RefSeq" id="WP_349143496.1">
    <property type="nucleotide sequence ID" value="NZ_JBBMFC010000001.1"/>
</dbReference>
<gene>
    <name evidence="1" type="ORF">WMO62_00905</name>
</gene>
<organism evidence="1 2">
    <name type="scientific">Hominiventricola aquisgranensis</name>
    <dbReference type="NCBI Taxonomy" id="3133164"/>
    <lineage>
        <taxon>Bacteria</taxon>
        <taxon>Bacillati</taxon>
        <taxon>Bacillota</taxon>
        <taxon>Clostridia</taxon>
        <taxon>Lachnospirales</taxon>
        <taxon>Lachnospiraceae</taxon>
        <taxon>Hominiventricola</taxon>
    </lineage>
</organism>
<accession>A0ABV1HWV1</accession>
<keyword evidence="2" id="KW-1185">Reference proteome</keyword>
<dbReference type="EMBL" id="JBBMFC010000001">
    <property type="protein sequence ID" value="MEQ2577399.1"/>
    <property type="molecule type" value="Genomic_DNA"/>
</dbReference>
<evidence type="ECO:0000313" key="1">
    <source>
        <dbReference type="EMBL" id="MEQ2577399.1"/>
    </source>
</evidence>
<proteinExistence type="predicted"/>
<reference evidence="1 2" key="1">
    <citation type="submission" date="2024-03" db="EMBL/GenBank/DDBJ databases">
        <title>Human intestinal bacterial collection.</title>
        <authorList>
            <person name="Pauvert C."/>
            <person name="Hitch T.C.A."/>
            <person name="Clavel T."/>
        </authorList>
    </citation>
    <scope>NUCLEOTIDE SEQUENCE [LARGE SCALE GENOMIC DNA]</scope>
    <source>
        <strain evidence="1 2">CLA-AA-H78B</strain>
    </source>
</reference>
<evidence type="ECO:0000313" key="2">
    <source>
        <dbReference type="Proteomes" id="UP001470288"/>
    </source>
</evidence>
<comment type="caution">
    <text evidence="1">The sequence shown here is derived from an EMBL/GenBank/DDBJ whole genome shotgun (WGS) entry which is preliminary data.</text>
</comment>
<dbReference type="Proteomes" id="UP001470288">
    <property type="component" value="Unassembled WGS sequence"/>
</dbReference>
<name>A0ABV1HWV1_9FIRM</name>
<sequence>MRIQADFSLTRVIARIDQNVVYRSLAEDPANIYSLLLVAGYLKVPRKDLQADGSYLCEVSIPNKEIAAVYKNEILSHLLQSKCEVI</sequence>
<protein>
    <submittedName>
        <fullName evidence="1">Uncharacterized protein</fullName>
    </submittedName>
</protein>